<evidence type="ECO:0000313" key="5">
    <source>
        <dbReference type="Proteomes" id="UP000326331"/>
    </source>
</evidence>
<keyword evidence="1" id="KW-0406">Ion transport</keyword>
<protein>
    <submittedName>
        <fullName evidence="4">TrkA family potassium uptake protein</fullName>
    </submittedName>
</protein>
<keyword evidence="2" id="KW-0630">Potassium</keyword>
<reference evidence="4 5" key="1">
    <citation type="submission" date="2019-10" db="EMBL/GenBank/DDBJ databases">
        <title>Thermopilla bonchosmolovskayae gen. nov., sp. nov., a moderately thermophilic Chloroflexi bacterium from a Chukotka hot spring (Arctic, Russia), representing a novel classis Thermopillaia, which include previously uncultivated lineage OLB14.</title>
        <authorList>
            <person name="Kochetkova T.V."/>
            <person name="Zayulina K.S."/>
            <person name="Zhigarkov V.S."/>
            <person name="Minaev N.V."/>
            <person name="Novikov A."/>
            <person name="Toshchakov S.V."/>
            <person name="Elcheninov A.G."/>
            <person name="Kublanov I.V."/>
        </authorList>
    </citation>
    <scope>NUCLEOTIDE SEQUENCE [LARGE SCALE GENOMIC DNA]</scope>
    <source>
        <strain evidence="4 5">3753O</strain>
    </source>
</reference>
<dbReference type="EMBL" id="CP042829">
    <property type="protein sequence ID" value="QFG01761.1"/>
    <property type="molecule type" value="Genomic_DNA"/>
</dbReference>
<dbReference type="PANTHER" id="PTHR43833:SF8">
    <property type="entry name" value="TRK SYSTEM POTASSIUM UPTAKE PROTEIN TRKA"/>
    <property type="match status" value="1"/>
</dbReference>
<keyword evidence="1" id="KW-0813">Transport</keyword>
<dbReference type="PRINTS" id="PR00335">
    <property type="entry name" value="KUPTAKETRKA"/>
</dbReference>
<dbReference type="SUPFAM" id="SSF51735">
    <property type="entry name" value="NAD(P)-binding Rossmann-fold domains"/>
    <property type="match status" value="1"/>
</dbReference>
<dbReference type="RefSeq" id="WP_158065708.1">
    <property type="nucleotide sequence ID" value="NZ_CP042829.1"/>
</dbReference>
<dbReference type="InterPro" id="IPR036291">
    <property type="entry name" value="NAD(P)-bd_dom_sf"/>
</dbReference>
<dbReference type="Pfam" id="PF02254">
    <property type="entry name" value="TrkA_N"/>
    <property type="match status" value="1"/>
</dbReference>
<evidence type="ECO:0000256" key="2">
    <source>
        <dbReference type="ARBA" id="ARBA00022958"/>
    </source>
</evidence>
<gene>
    <name evidence="4" type="ORF">Tbon_00015</name>
</gene>
<evidence type="ECO:0000313" key="4">
    <source>
        <dbReference type="EMBL" id="QFG01761.1"/>
    </source>
</evidence>
<keyword evidence="5" id="KW-1185">Reference proteome</keyword>
<dbReference type="InterPro" id="IPR050721">
    <property type="entry name" value="Trk_Ktr_HKT_K-transport"/>
</dbReference>
<dbReference type="InterPro" id="IPR003148">
    <property type="entry name" value="RCK_N"/>
</dbReference>
<feature type="domain" description="RCK N-terminal" evidence="3">
    <location>
        <begin position="1"/>
        <end position="118"/>
    </location>
</feature>
<dbReference type="Gene3D" id="3.40.50.720">
    <property type="entry name" value="NAD(P)-binding Rossmann-like Domain"/>
    <property type="match status" value="1"/>
</dbReference>
<dbReference type="PROSITE" id="PS51201">
    <property type="entry name" value="RCK_N"/>
    <property type="match status" value="1"/>
</dbReference>
<proteinExistence type="predicted"/>
<sequence>MNVVIMGCGRLGSRIATMLERQGHAVTVIDITETAFRRLPEGFGGRRIVGNGMDQKTLERAGIQEADAFFAVTQGDNRNYFASQVAREIYGVRRVLCRVYDPVREGIFRDLGIETFSPTSYGAQIMVDMLLNEPTRR</sequence>
<evidence type="ECO:0000256" key="1">
    <source>
        <dbReference type="ARBA" id="ARBA00022538"/>
    </source>
</evidence>
<organism evidence="4 5">
    <name type="scientific">Tepidiforma bonchosmolovskayae</name>
    <dbReference type="NCBI Taxonomy" id="2601677"/>
    <lineage>
        <taxon>Bacteria</taxon>
        <taxon>Bacillati</taxon>
        <taxon>Chloroflexota</taxon>
        <taxon>Tepidiformia</taxon>
        <taxon>Tepidiformales</taxon>
        <taxon>Tepidiformaceae</taxon>
        <taxon>Tepidiforma</taxon>
    </lineage>
</organism>
<evidence type="ECO:0000259" key="3">
    <source>
        <dbReference type="PROSITE" id="PS51201"/>
    </source>
</evidence>
<dbReference type="InterPro" id="IPR006036">
    <property type="entry name" value="K_uptake_TrkA"/>
</dbReference>
<dbReference type="Proteomes" id="UP000326331">
    <property type="component" value="Chromosome"/>
</dbReference>
<name>A0ABX6C038_9CHLR</name>
<accession>A0ABX6C038</accession>
<keyword evidence="1" id="KW-0633">Potassium transport</keyword>
<dbReference type="PANTHER" id="PTHR43833">
    <property type="entry name" value="POTASSIUM CHANNEL PROTEIN 2-RELATED-RELATED"/>
    <property type="match status" value="1"/>
</dbReference>